<organism evidence="3 4">
    <name type="scientific">Sulfurimonas marina</name>
    <dbReference type="NCBI Taxonomy" id="2590551"/>
    <lineage>
        <taxon>Bacteria</taxon>
        <taxon>Pseudomonadati</taxon>
        <taxon>Campylobacterota</taxon>
        <taxon>Epsilonproteobacteria</taxon>
        <taxon>Campylobacterales</taxon>
        <taxon>Sulfurimonadaceae</taxon>
        <taxon>Sulfurimonas</taxon>
    </lineage>
</organism>
<feature type="transmembrane region" description="Helical" evidence="1">
    <location>
        <begin position="370"/>
        <end position="390"/>
    </location>
</feature>
<dbReference type="KEGG" id="smax:FJR03_02620"/>
<dbReference type="PANTHER" id="PTHR33406">
    <property type="entry name" value="MEMBRANE PROTEIN MJ1562-RELATED"/>
    <property type="match status" value="1"/>
</dbReference>
<feature type="domain" description="SSD" evidence="2">
    <location>
        <begin position="186"/>
        <end position="342"/>
    </location>
</feature>
<feature type="transmembrane region" description="Helical" evidence="1">
    <location>
        <begin position="289"/>
        <end position="309"/>
    </location>
</feature>
<dbReference type="RefSeq" id="WP_193114116.1">
    <property type="nucleotide sequence ID" value="NZ_CP041165.1"/>
</dbReference>
<feature type="transmembrane region" description="Helical" evidence="1">
    <location>
        <begin position="315"/>
        <end position="336"/>
    </location>
</feature>
<keyword evidence="1" id="KW-0472">Membrane</keyword>
<name>A0A7M1ATE6_9BACT</name>
<feature type="transmembrane region" description="Helical" evidence="1">
    <location>
        <begin position="188"/>
        <end position="208"/>
    </location>
</feature>
<proteinExistence type="predicted"/>
<accession>A0A7M1ATE6</accession>
<keyword evidence="1" id="KW-0812">Transmembrane</keyword>
<evidence type="ECO:0000256" key="1">
    <source>
        <dbReference type="SAM" id="Phobius"/>
    </source>
</evidence>
<evidence type="ECO:0000313" key="4">
    <source>
        <dbReference type="Proteomes" id="UP000593910"/>
    </source>
</evidence>
<dbReference type="EMBL" id="CP041165">
    <property type="protein sequence ID" value="QOP40693.1"/>
    <property type="molecule type" value="Genomic_DNA"/>
</dbReference>
<feature type="transmembrane region" description="Helical" evidence="1">
    <location>
        <begin position="560"/>
        <end position="582"/>
    </location>
</feature>
<feature type="transmembrane region" description="Helical" evidence="1">
    <location>
        <begin position="663"/>
        <end position="686"/>
    </location>
</feature>
<keyword evidence="4" id="KW-1185">Reference proteome</keyword>
<sequence>MYYHTPNINRYVDQVVKYRKTIIVFYFLLAALLAFLYQPKFLSSDELFWLKDSQELKKTNAQQFDTYDLSKLIVHIKNFDENSLEKLKNLHKQLLTLQGVTKVSSLFSNDFIETKKEDGSEMVVVVNSTDLDTLRLKKLVKEVHNDYCNVVDEEFQTFYFFIRSQQTIDLSSLNIPGEYEYVDVNHEINWQVMFFYAFIFMFVTLIVFRLLFRNYLAAIGGMILVGLSTILTFTTIIMVTNIYTIHVTMPFITISIALVDFLYFYYRWHVSQYKTNKMNALRKMLNRSMVPAMWTSVLTALGLGSLVFIDSDIIRLLSLSVIISSIIGYLLNLTFLPAYVSHFELKHTHVPYAKLGYLLASNELHYSKKYLYSFLTVTYLLLISGGYLIYSKSNNLFKLPVKNEQIELKVPYKQLDLNLIHSVEKFSNDLQERFEDELGDINSLATAIENLNNANTQTDELDQEALLQALFYMDLYNLSDKYFDESAINIEINLFDINKLELLEWLVNYKGIELYFIDNKTLLGISKYSQTLLLATSLFSALVIIGLITGWIFRSIGMVFVGFTINVIPILWFGIIISLLSIPLSLEMLIAMTISLGLASDATIHFAFKYFRLRYFGRSQKHTLEKVFFYAGIPVIIGSFVLILVFASLYFSQIHSLQLIGMYSAMLILLSLLTDLFVLPVMLLFVDRFKTQR</sequence>
<dbReference type="GO" id="GO:0005886">
    <property type="term" value="C:plasma membrane"/>
    <property type="evidence" value="ECO:0007669"/>
    <property type="project" value="TreeGrafter"/>
</dbReference>
<evidence type="ECO:0000259" key="2">
    <source>
        <dbReference type="PROSITE" id="PS50156"/>
    </source>
</evidence>
<dbReference type="Proteomes" id="UP000593910">
    <property type="component" value="Chromosome"/>
</dbReference>
<feature type="transmembrane region" description="Helical" evidence="1">
    <location>
        <begin position="628"/>
        <end position="651"/>
    </location>
</feature>
<feature type="transmembrane region" description="Helical" evidence="1">
    <location>
        <begin position="588"/>
        <end position="608"/>
    </location>
</feature>
<protein>
    <recommendedName>
        <fullName evidence="2">SSD domain-containing protein</fullName>
    </recommendedName>
</protein>
<dbReference type="PROSITE" id="PS50156">
    <property type="entry name" value="SSD"/>
    <property type="match status" value="1"/>
</dbReference>
<reference evidence="3 4" key="1">
    <citation type="submission" date="2019-06" db="EMBL/GenBank/DDBJ databases">
        <title>Sulfurimonas gotlandica sp. nov., a chemoautotrophic and psychrotolerant epsilonproteobacterium isolated from a pelagic redoxcline, and an emended description of the genus Sulfurimonas.</title>
        <authorList>
            <person name="Wang S."/>
            <person name="Jiang L."/>
            <person name="Shao Z."/>
        </authorList>
    </citation>
    <scope>NUCLEOTIDE SEQUENCE [LARGE SCALE GENOMIC DNA]</scope>
    <source>
        <strain evidence="3 4">B2</strain>
    </source>
</reference>
<dbReference type="InterPro" id="IPR000731">
    <property type="entry name" value="SSD"/>
</dbReference>
<dbReference type="PANTHER" id="PTHR33406:SF13">
    <property type="entry name" value="MEMBRANE PROTEIN YDFJ"/>
    <property type="match status" value="1"/>
</dbReference>
<feature type="transmembrane region" description="Helical" evidence="1">
    <location>
        <begin position="532"/>
        <end position="553"/>
    </location>
</feature>
<dbReference type="InterPro" id="IPR050545">
    <property type="entry name" value="Mycobact_MmpL"/>
</dbReference>
<feature type="transmembrane region" description="Helical" evidence="1">
    <location>
        <begin position="215"/>
        <end position="239"/>
    </location>
</feature>
<evidence type="ECO:0000313" key="3">
    <source>
        <dbReference type="EMBL" id="QOP40693.1"/>
    </source>
</evidence>
<dbReference type="SUPFAM" id="SSF82866">
    <property type="entry name" value="Multidrug efflux transporter AcrB transmembrane domain"/>
    <property type="match status" value="2"/>
</dbReference>
<dbReference type="AlphaFoldDB" id="A0A7M1ATE6"/>
<keyword evidence="1" id="KW-1133">Transmembrane helix</keyword>
<gene>
    <name evidence="3" type="ORF">FJR03_02620</name>
</gene>
<feature type="transmembrane region" description="Helical" evidence="1">
    <location>
        <begin position="245"/>
        <end position="268"/>
    </location>
</feature>
<dbReference type="Gene3D" id="1.20.1640.10">
    <property type="entry name" value="Multidrug efflux transporter AcrB transmembrane domain"/>
    <property type="match status" value="2"/>
</dbReference>
<feature type="transmembrane region" description="Helical" evidence="1">
    <location>
        <begin position="21"/>
        <end position="38"/>
    </location>
</feature>